<feature type="compositionally biased region" description="Polar residues" evidence="5">
    <location>
        <begin position="12"/>
        <end position="32"/>
    </location>
</feature>
<feature type="compositionally biased region" description="Low complexity" evidence="5">
    <location>
        <begin position="972"/>
        <end position="996"/>
    </location>
</feature>
<feature type="compositionally biased region" description="Polar residues" evidence="5">
    <location>
        <begin position="1086"/>
        <end position="1101"/>
    </location>
</feature>
<dbReference type="Gene3D" id="3.30.40.10">
    <property type="entry name" value="Zinc/RING finger domain, C3HC4 (zinc finger)"/>
    <property type="match status" value="1"/>
</dbReference>
<proteinExistence type="predicted"/>
<feature type="compositionally biased region" description="Polar residues" evidence="5">
    <location>
        <begin position="1109"/>
        <end position="1122"/>
    </location>
</feature>
<feature type="compositionally biased region" description="Polar residues" evidence="5">
    <location>
        <begin position="260"/>
        <end position="271"/>
    </location>
</feature>
<feature type="compositionally biased region" description="Low complexity" evidence="5">
    <location>
        <begin position="1026"/>
        <end position="1041"/>
    </location>
</feature>
<dbReference type="InterPro" id="IPR013083">
    <property type="entry name" value="Znf_RING/FYVE/PHD"/>
</dbReference>
<protein>
    <recommendedName>
        <fullName evidence="10">SET domain-containing protein</fullName>
    </recommendedName>
</protein>
<keyword evidence="3" id="KW-0862">Zinc</keyword>
<dbReference type="SUPFAM" id="SSF57903">
    <property type="entry name" value="FYVE/PHD zinc finger"/>
    <property type="match status" value="1"/>
</dbReference>
<dbReference type="Gene3D" id="2.170.270.10">
    <property type="entry name" value="SET domain"/>
    <property type="match status" value="1"/>
</dbReference>
<evidence type="ECO:0000259" key="6">
    <source>
        <dbReference type="SMART" id="SM00249"/>
    </source>
</evidence>
<keyword evidence="9" id="KW-1185">Reference proteome</keyword>
<evidence type="ECO:0000256" key="3">
    <source>
        <dbReference type="ARBA" id="ARBA00022833"/>
    </source>
</evidence>
<dbReference type="Pfam" id="PF20826">
    <property type="entry name" value="PHD_5"/>
    <property type="match status" value="1"/>
</dbReference>
<evidence type="ECO:0000313" key="8">
    <source>
        <dbReference type="EMBL" id="WFC99457.1"/>
    </source>
</evidence>
<dbReference type="PANTHER" id="PTHR46462">
    <property type="entry name" value="UPSET, ISOFORM A"/>
    <property type="match status" value="1"/>
</dbReference>
<feature type="domain" description="Zinc finger PHD-type" evidence="6">
    <location>
        <begin position="127"/>
        <end position="169"/>
    </location>
</feature>
<evidence type="ECO:0000256" key="4">
    <source>
        <dbReference type="ARBA" id="ARBA00022853"/>
    </source>
</evidence>
<feature type="compositionally biased region" description="Basic and acidic residues" evidence="5">
    <location>
        <begin position="1"/>
        <end position="11"/>
    </location>
</feature>
<feature type="compositionally biased region" description="Basic and acidic residues" evidence="5">
    <location>
        <begin position="780"/>
        <end position="794"/>
    </location>
</feature>
<feature type="compositionally biased region" description="Basic residues" evidence="5">
    <location>
        <begin position="247"/>
        <end position="258"/>
    </location>
</feature>
<dbReference type="CDD" id="cd15550">
    <property type="entry name" value="PHD_MLL5"/>
    <property type="match status" value="1"/>
</dbReference>
<feature type="compositionally biased region" description="Pro residues" evidence="5">
    <location>
        <begin position="1240"/>
        <end position="1254"/>
    </location>
</feature>
<evidence type="ECO:0008006" key="10">
    <source>
        <dbReference type="Google" id="ProtNLM"/>
    </source>
</evidence>
<feature type="compositionally biased region" description="Low complexity" evidence="5">
    <location>
        <begin position="195"/>
        <end position="207"/>
    </location>
</feature>
<organism evidence="8 9">
    <name type="scientific">Malassezia yamatoensis</name>
    <dbReference type="NCBI Taxonomy" id="253288"/>
    <lineage>
        <taxon>Eukaryota</taxon>
        <taxon>Fungi</taxon>
        <taxon>Dikarya</taxon>
        <taxon>Basidiomycota</taxon>
        <taxon>Ustilaginomycotina</taxon>
        <taxon>Malasseziomycetes</taxon>
        <taxon>Malasseziales</taxon>
        <taxon>Malasseziaceae</taxon>
        <taxon>Malassezia</taxon>
    </lineage>
</organism>
<dbReference type="InterPro" id="IPR001965">
    <property type="entry name" value="Znf_PHD"/>
</dbReference>
<dbReference type="Proteomes" id="UP001219567">
    <property type="component" value="Chromosome 2"/>
</dbReference>
<feature type="compositionally biased region" description="Polar residues" evidence="5">
    <location>
        <begin position="713"/>
        <end position="737"/>
    </location>
</feature>
<evidence type="ECO:0000256" key="1">
    <source>
        <dbReference type="ARBA" id="ARBA00022723"/>
    </source>
</evidence>
<gene>
    <name evidence="8" type="ORF">MYAM1_002201</name>
</gene>
<dbReference type="GO" id="GO:0070210">
    <property type="term" value="C:Rpd3L-Expanded complex"/>
    <property type="evidence" value="ECO:0007669"/>
    <property type="project" value="TreeGrafter"/>
</dbReference>
<feature type="region of interest" description="Disordered" evidence="5">
    <location>
        <begin position="187"/>
        <end position="273"/>
    </location>
</feature>
<dbReference type="InterPro" id="IPR019786">
    <property type="entry name" value="Zinc_finger_PHD-type_CS"/>
</dbReference>
<dbReference type="PROSITE" id="PS01359">
    <property type="entry name" value="ZF_PHD_1"/>
    <property type="match status" value="1"/>
</dbReference>
<feature type="region of interest" description="Disordered" evidence="5">
    <location>
        <begin position="945"/>
        <end position="1284"/>
    </location>
</feature>
<feature type="compositionally biased region" description="Polar residues" evidence="5">
    <location>
        <begin position="850"/>
        <end position="867"/>
    </location>
</feature>
<feature type="region of interest" description="Disordered" evidence="5">
    <location>
        <begin position="700"/>
        <end position="745"/>
    </location>
</feature>
<feature type="compositionally biased region" description="Low complexity" evidence="5">
    <location>
        <begin position="78"/>
        <end position="89"/>
    </location>
</feature>
<evidence type="ECO:0000256" key="2">
    <source>
        <dbReference type="ARBA" id="ARBA00022771"/>
    </source>
</evidence>
<feature type="region of interest" description="Disordered" evidence="5">
    <location>
        <begin position="1"/>
        <end position="56"/>
    </location>
</feature>
<sequence>MISLEELRESNSKSQIDAVTTTDLSPNSSSVHLSVEIPKASSSGSKPIALDTTKRESATIAKATTVRTTPPMGAFVPNASASSWSSNSPPLKPTLVPTPAISAASPNSKEGSDENATDEEAGVIRCICECDEDDGFTIQCDRCSVWQHCACFGMSQSSVPDEYLCEECDPRPVDVEFAQNTQKRRIQGEARKAAHAATTLHTSAAKTAWDKAMSESPANARRKPSQPSAYTTSRRSPTSLEMETPQRKPRKKPGKPKRTNAISPSTSQGSARCSVAGLNASDDEFLEDTFDKLESWQVEYTPLKANLVDTSLAQALLEYSQFWQSTPIDTHAEPNGWHIAPFASMKENEPGVRHARQGLAPTGNETVPITIQCECLSEITARTHIRVISDQVINTFFANVLYLQPLASEPQTIWSASKTFCRPVMHGVFAETAIPAGAFITEFRAEVYDAGQYRSYAPNQYDKIGTTKPHVHLFPAPLSVALDARRYGNTARFIRSSCHPNAVLRPILHCSSQSPPTLKFGVFALSTIARHHEITLGWEWDDDHLVHLLPAVSRWDAAHYERSEVGSTERVEFPYASTVLAAKFHALMSTLLSATTCACFGPTVGGNSAQMALIKKQNCAVTQMLHLGQGMPFFRAQPSKVGGRSKPVNLSPLVGAWRNWYGERRLDDVSSHVEEKTDGRIALDGNQQQDGFCEKDSRDLQMGQDDYEPDAPPTQSSSWNAIAASPQQASHVDTMQVDSDAESEASIATQTFSETAMPYAPDDSTTNDVLVGRALERLETQHKARLDPSHEETLSKPTSRNAKKRLPRSSTGISDKPTSKRQRARAMLDPLTSESEEEESNLASDRITESEGSTGDLQAKNTTSQPTHPRGSDQGTPAIRSDKRKSRKSPAFVEPFLDDSVRTSNRVGASVPESAGNGLVSMSQSSHGEKAWEANQVPVAIQPLTNGTTPVLSGVPKTASLSESQQDSNVQSKDASAAPDSAAPDRAAPDSTATAPELPSAQEESSMEHDAVANSIASPADSARNLKSPTPSLSTSTELSPMQSAIGAVPKKKLSLAEYKQRLASKRKIKQETDAHAPENKESMGNPATNSVTVPSINSPDSPERFNATGMQRSSGDPSTPLGNLKSELEMSSRPSRGSVVSPSSAAAEGIRSVVIPRSPPAPSVPEEAGHCRSAFAQPESYRLSRSPSSASYEHGKEERWSSQTKLTADMPPIPKLNSAEPLTRDLSSLNPGGSEAQRLPPPPPPGPPPPMPPVVRASQTEHANHATSPNARSKFLHSGWRIV</sequence>
<feature type="compositionally biased region" description="Low complexity" evidence="5">
    <location>
        <begin position="1132"/>
        <end position="1145"/>
    </location>
</feature>
<accession>A0AAJ5YXJ3</accession>
<dbReference type="InterPro" id="IPR011011">
    <property type="entry name" value="Znf_FYVE_PHD"/>
</dbReference>
<keyword evidence="4" id="KW-0156">Chromatin regulator</keyword>
<dbReference type="GO" id="GO:0006355">
    <property type="term" value="P:regulation of DNA-templated transcription"/>
    <property type="evidence" value="ECO:0007669"/>
    <property type="project" value="TreeGrafter"/>
</dbReference>
<feature type="region of interest" description="Disordered" evidence="5">
    <location>
        <begin position="78"/>
        <end position="116"/>
    </location>
</feature>
<feature type="compositionally biased region" description="Polar residues" evidence="5">
    <location>
        <begin position="1258"/>
        <end position="1272"/>
    </location>
</feature>
<feature type="compositionally biased region" description="Polar residues" evidence="5">
    <location>
        <begin position="225"/>
        <end position="241"/>
    </location>
</feature>
<feature type="compositionally biased region" description="Low complexity" evidence="5">
    <location>
        <begin position="1179"/>
        <end position="1193"/>
    </location>
</feature>
<dbReference type="PANTHER" id="PTHR46462:SF3">
    <property type="entry name" value="UPSET, ISOFORM A"/>
    <property type="match status" value="1"/>
</dbReference>
<dbReference type="SMART" id="SM00249">
    <property type="entry name" value="PHD"/>
    <property type="match status" value="1"/>
</dbReference>
<feature type="compositionally biased region" description="Polar residues" evidence="5">
    <location>
        <begin position="959"/>
        <end position="971"/>
    </location>
</feature>
<feature type="region of interest" description="Disordered" evidence="5">
    <location>
        <begin position="780"/>
        <end position="931"/>
    </location>
</feature>
<dbReference type="InterPro" id="IPR001214">
    <property type="entry name" value="SET_dom"/>
</dbReference>
<keyword evidence="1" id="KW-0479">Metal-binding</keyword>
<dbReference type="SMART" id="SM00317">
    <property type="entry name" value="SET"/>
    <property type="match status" value="1"/>
</dbReference>
<dbReference type="GO" id="GO:0006325">
    <property type="term" value="P:chromatin organization"/>
    <property type="evidence" value="ECO:0007669"/>
    <property type="project" value="UniProtKB-KW"/>
</dbReference>
<name>A0AAJ5YXJ3_9BASI</name>
<reference evidence="8 9" key="1">
    <citation type="submission" date="2023-03" db="EMBL/GenBank/DDBJ databases">
        <title>Mating type loci evolution in Malassezia.</title>
        <authorList>
            <person name="Coelho M.A."/>
        </authorList>
    </citation>
    <scope>NUCLEOTIDE SEQUENCE [LARGE SCALE GENOMIC DNA]</scope>
    <source>
        <strain evidence="8 9">CBS 9725</strain>
    </source>
</reference>
<dbReference type="GO" id="GO:0008270">
    <property type="term" value="F:zinc ion binding"/>
    <property type="evidence" value="ECO:0007669"/>
    <property type="project" value="UniProtKB-KW"/>
</dbReference>
<feature type="compositionally biased region" description="Basic and acidic residues" evidence="5">
    <location>
        <begin position="1070"/>
        <end position="1082"/>
    </location>
</feature>
<evidence type="ECO:0000256" key="5">
    <source>
        <dbReference type="SAM" id="MobiDB-lite"/>
    </source>
</evidence>
<evidence type="ECO:0000259" key="7">
    <source>
        <dbReference type="SMART" id="SM00317"/>
    </source>
</evidence>
<dbReference type="GO" id="GO:0034967">
    <property type="term" value="C:Set3 complex"/>
    <property type="evidence" value="ECO:0007669"/>
    <property type="project" value="TreeGrafter"/>
</dbReference>
<keyword evidence="2" id="KW-0863">Zinc-finger</keyword>
<evidence type="ECO:0000313" key="9">
    <source>
        <dbReference type="Proteomes" id="UP001219567"/>
    </source>
</evidence>
<feature type="domain" description="SET" evidence="7">
    <location>
        <begin position="410"/>
        <end position="545"/>
    </location>
</feature>
<dbReference type="SUPFAM" id="SSF82199">
    <property type="entry name" value="SET domain"/>
    <property type="match status" value="1"/>
</dbReference>
<dbReference type="EMBL" id="CP119944">
    <property type="protein sequence ID" value="WFC99457.1"/>
    <property type="molecule type" value="Genomic_DNA"/>
</dbReference>
<dbReference type="InterPro" id="IPR046341">
    <property type="entry name" value="SET_dom_sf"/>
</dbReference>
<dbReference type="Pfam" id="PF00856">
    <property type="entry name" value="SET"/>
    <property type="match status" value="1"/>
</dbReference>